<evidence type="ECO:0000256" key="2">
    <source>
        <dbReference type="ARBA" id="ARBA00010077"/>
    </source>
</evidence>
<dbReference type="PANTHER" id="PTHR17602:SF4">
    <property type="entry name" value="RIBOSOME BIOGENESIS REGULATORY PROTEIN HOMOLOG"/>
    <property type="match status" value="1"/>
</dbReference>
<feature type="compositionally biased region" description="Polar residues" evidence="6">
    <location>
        <begin position="1"/>
        <end position="10"/>
    </location>
</feature>
<comment type="caution">
    <text evidence="7">The sequence shown here is derived from an EMBL/GenBank/DDBJ whole genome shotgun (WGS) entry which is preliminary data.</text>
</comment>
<feature type="compositionally biased region" description="Basic and acidic residues" evidence="6">
    <location>
        <begin position="320"/>
        <end position="340"/>
    </location>
</feature>
<gene>
    <name evidence="7" type="ORF">LSH36_269g07031</name>
</gene>
<evidence type="ECO:0000313" key="8">
    <source>
        <dbReference type="Proteomes" id="UP001208570"/>
    </source>
</evidence>
<comment type="function">
    <text evidence="5">Involved in ribosomal large subunit assembly.</text>
</comment>
<reference evidence="7" key="1">
    <citation type="journal article" date="2023" name="Mol. Biol. Evol.">
        <title>Third-Generation Sequencing Reveals the Adaptive Role of the Epigenome in Three Deep-Sea Polychaetes.</title>
        <authorList>
            <person name="Perez M."/>
            <person name="Aroh O."/>
            <person name="Sun Y."/>
            <person name="Lan Y."/>
            <person name="Juniper S.K."/>
            <person name="Young C.R."/>
            <person name="Angers B."/>
            <person name="Qian P.Y."/>
        </authorList>
    </citation>
    <scope>NUCLEOTIDE SEQUENCE</scope>
    <source>
        <strain evidence="7">P08H-3</strain>
    </source>
</reference>
<evidence type="ECO:0000313" key="7">
    <source>
        <dbReference type="EMBL" id="KAK2154417.1"/>
    </source>
</evidence>
<comment type="subcellular location">
    <subcellularLocation>
        <location evidence="1 5">Nucleus</location>
    </subcellularLocation>
</comment>
<keyword evidence="4 5" id="KW-0539">Nucleus</keyword>
<feature type="region of interest" description="Disordered" evidence="6">
    <location>
        <begin position="288"/>
        <end position="340"/>
    </location>
</feature>
<name>A0AAD9N270_9ANNE</name>
<dbReference type="GO" id="GO:0005730">
    <property type="term" value="C:nucleolus"/>
    <property type="evidence" value="ECO:0007669"/>
    <property type="project" value="TreeGrafter"/>
</dbReference>
<proteinExistence type="inferred from homology"/>
<protein>
    <recommendedName>
        <fullName evidence="5">Ribosome biogenesis regulatory protein</fullName>
    </recommendedName>
</protein>
<keyword evidence="8" id="KW-1185">Reference proteome</keyword>
<dbReference type="InterPro" id="IPR007023">
    <property type="entry name" value="Ribosom_reg"/>
</dbReference>
<dbReference type="EMBL" id="JAODUP010000269">
    <property type="protein sequence ID" value="KAK2154417.1"/>
    <property type="molecule type" value="Genomic_DNA"/>
</dbReference>
<dbReference type="AlphaFoldDB" id="A0AAD9N270"/>
<evidence type="ECO:0000256" key="5">
    <source>
        <dbReference type="RuleBase" id="RU364132"/>
    </source>
</evidence>
<organism evidence="7 8">
    <name type="scientific">Paralvinella palmiformis</name>
    <dbReference type="NCBI Taxonomy" id="53620"/>
    <lineage>
        <taxon>Eukaryota</taxon>
        <taxon>Metazoa</taxon>
        <taxon>Spiralia</taxon>
        <taxon>Lophotrochozoa</taxon>
        <taxon>Annelida</taxon>
        <taxon>Polychaeta</taxon>
        <taxon>Sedentaria</taxon>
        <taxon>Canalipalpata</taxon>
        <taxon>Terebellida</taxon>
        <taxon>Terebelliformia</taxon>
        <taxon>Alvinellidae</taxon>
        <taxon>Paralvinella</taxon>
    </lineage>
</organism>
<evidence type="ECO:0000256" key="6">
    <source>
        <dbReference type="SAM" id="MobiDB-lite"/>
    </source>
</evidence>
<dbReference type="GO" id="GO:0042273">
    <property type="term" value="P:ribosomal large subunit biogenesis"/>
    <property type="evidence" value="ECO:0007669"/>
    <property type="project" value="TreeGrafter"/>
</dbReference>
<dbReference type="GO" id="GO:0000447">
    <property type="term" value="P:endonucleolytic cleavage in ITS1 to separate SSU-rRNA from 5.8S rRNA and LSU-rRNA from tricistronic rRNA transcript (SSU-rRNA, 5.8S rRNA, LSU-rRNA)"/>
    <property type="evidence" value="ECO:0007669"/>
    <property type="project" value="TreeGrafter"/>
</dbReference>
<accession>A0AAD9N270</accession>
<sequence>MDSLVQSVLKSSAEKESKYKTTEVVKDIEVDIDEGHLLAVDPNPLDIKLLRSERDSYLKALARNDTQLLINKIWELPVERVEDVIVAKLPEPRTVVPREKPLPKEKPMTKWTQYAREKGINKRKKGRMVWDETAKEWKPRWGYKRAGDDTKDWLIEVPDTADPYEDQFAKRIKAKKERVAKNELQRLRNIARNMKGKVPGVGLTPTDTPDKDDVSRALHLARKSTASLGKFTQELPKEKPAKHVGKKRKFEPMIGNFNEEKKRALDILNKITNKQPTLNITQATNQEIYTEEDQKRIGKGGRNHLEGKAEANKTGTGRASQKEKAGVEKAMVKRDEHPSS</sequence>
<evidence type="ECO:0000256" key="4">
    <source>
        <dbReference type="ARBA" id="ARBA00023242"/>
    </source>
</evidence>
<dbReference type="GO" id="GO:0030687">
    <property type="term" value="C:preribosome, large subunit precursor"/>
    <property type="evidence" value="ECO:0007669"/>
    <property type="project" value="TreeGrafter"/>
</dbReference>
<dbReference type="PANTHER" id="PTHR17602">
    <property type="entry name" value="RIBOSOME BIOGENESIS REGULATORY PROTEIN"/>
    <property type="match status" value="1"/>
</dbReference>
<feature type="region of interest" description="Disordered" evidence="6">
    <location>
        <begin position="1"/>
        <end position="20"/>
    </location>
</feature>
<keyword evidence="3 5" id="KW-0690">Ribosome biogenesis</keyword>
<evidence type="ECO:0000256" key="1">
    <source>
        <dbReference type="ARBA" id="ARBA00004123"/>
    </source>
</evidence>
<dbReference type="Proteomes" id="UP001208570">
    <property type="component" value="Unassembled WGS sequence"/>
</dbReference>
<dbReference type="Pfam" id="PF04939">
    <property type="entry name" value="RRS1"/>
    <property type="match status" value="1"/>
</dbReference>
<evidence type="ECO:0000256" key="3">
    <source>
        <dbReference type="ARBA" id="ARBA00022517"/>
    </source>
</evidence>
<comment type="similarity">
    <text evidence="2 5">Belongs to the RRS1 family.</text>
</comment>